<dbReference type="PROSITE" id="PS50110">
    <property type="entry name" value="RESPONSE_REGULATORY"/>
    <property type="match status" value="1"/>
</dbReference>
<dbReference type="Gene3D" id="3.40.50.2300">
    <property type="match status" value="1"/>
</dbReference>
<dbReference type="GO" id="GO:0000160">
    <property type="term" value="P:phosphorelay signal transduction system"/>
    <property type="evidence" value="ECO:0007669"/>
    <property type="project" value="InterPro"/>
</dbReference>
<feature type="region of interest" description="Disordered" evidence="3">
    <location>
        <begin position="224"/>
        <end position="252"/>
    </location>
</feature>
<comment type="caution">
    <text evidence="2">Lacks conserved residue(s) required for the propagation of feature annotation.</text>
</comment>
<organism evidence="6 7">
    <name type="scientific">Enterovirga aerilata</name>
    <dbReference type="NCBI Taxonomy" id="2730920"/>
    <lineage>
        <taxon>Bacteria</taxon>
        <taxon>Pseudomonadati</taxon>
        <taxon>Pseudomonadota</taxon>
        <taxon>Alphaproteobacteria</taxon>
        <taxon>Hyphomicrobiales</taxon>
        <taxon>Methylobacteriaceae</taxon>
        <taxon>Enterovirga</taxon>
    </lineage>
</organism>
<feature type="domain" description="HTH luxR-type" evidence="4">
    <location>
        <begin position="156"/>
        <end position="221"/>
    </location>
</feature>
<dbReference type="RefSeq" id="WP_171219504.1">
    <property type="nucleotide sequence ID" value="NZ_JABEPP010000004.1"/>
</dbReference>
<dbReference type="InterPro" id="IPR016032">
    <property type="entry name" value="Sig_transdc_resp-reg_C-effctor"/>
</dbReference>
<evidence type="ECO:0000259" key="5">
    <source>
        <dbReference type="PROSITE" id="PS50110"/>
    </source>
</evidence>
<dbReference type="PRINTS" id="PR00038">
    <property type="entry name" value="HTHLUXR"/>
</dbReference>
<feature type="domain" description="Response regulatory" evidence="5">
    <location>
        <begin position="6"/>
        <end position="120"/>
    </location>
</feature>
<evidence type="ECO:0000256" key="3">
    <source>
        <dbReference type="SAM" id="MobiDB-lite"/>
    </source>
</evidence>
<dbReference type="InterPro" id="IPR001789">
    <property type="entry name" value="Sig_transdc_resp-reg_receiver"/>
</dbReference>
<dbReference type="CDD" id="cd06170">
    <property type="entry name" value="LuxR_C_like"/>
    <property type="match status" value="1"/>
</dbReference>
<sequence length="252" mass="26552">MCRAVATCILSETTLFRDGLARILGRSSFKVVAQGSTDLVPKLQGGKAPKLFIVAFEGAAPHPPGVIEAIRCAHPDAYVVVVASHPSAEDIGRAFRSGAHGFLANSISSDGLLKSLEVVIAGGTVLPGDVSALFTSPKTEQIRALPSLVEPRVPSAAGDSPPLSSRELVILRSLVNGDSNKHIARQLEIAEATVKVHVKAILRKIRVRNRTQAAIWAMNVGLSQGSSSDDQGVERDGHRLPPSKPALISLNS</sequence>
<dbReference type="SUPFAM" id="SSF46894">
    <property type="entry name" value="C-terminal effector domain of the bipartite response regulators"/>
    <property type="match status" value="1"/>
</dbReference>
<dbReference type="InterPro" id="IPR000792">
    <property type="entry name" value="Tscrpt_reg_LuxR_C"/>
</dbReference>
<dbReference type="InterPro" id="IPR051015">
    <property type="entry name" value="EvgA-like"/>
</dbReference>
<dbReference type="SUPFAM" id="SSF52172">
    <property type="entry name" value="CheY-like"/>
    <property type="match status" value="1"/>
</dbReference>
<keyword evidence="7" id="KW-1185">Reference proteome</keyword>
<dbReference type="Pfam" id="PF00196">
    <property type="entry name" value="GerE"/>
    <property type="match status" value="1"/>
</dbReference>
<evidence type="ECO:0000256" key="1">
    <source>
        <dbReference type="ARBA" id="ARBA00023125"/>
    </source>
</evidence>
<proteinExistence type="predicted"/>
<dbReference type="Proteomes" id="UP000564885">
    <property type="component" value="Unassembled WGS sequence"/>
</dbReference>
<dbReference type="PANTHER" id="PTHR45566:SF2">
    <property type="entry name" value="NARL SUBFAMILY"/>
    <property type="match status" value="1"/>
</dbReference>
<dbReference type="InterPro" id="IPR011006">
    <property type="entry name" value="CheY-like_superfamily"/>
</dbReference>
<dbReference type="PROSITE" id="PS00622">
    <property type="entry name" value="HTH_LUXR_1"/>
    <property type="match status" value="1"/>
</dbReference>
<dbReference type="EMBL" id="JABEPP010000004">
    <property type="protein sequence ID" value="NNM74079.1"/>
    <property type="molecule type" value="Genomic_DNA"/>
</dbReference>
<reference evidence="6 7" key="1">
    <citation type="submission" date="2020-04" db="EMBL/GenBank/DDBJ databases">
        <title>Enterovirga sp. isolate from soil.</title>
        <authorList>
            <person name="Chea S."/>
            <person name="Kim D.-U."/>
        </authorList>
    </citation>
    <scope>NUCLEOTIDE SEQUENCE [LARGE SCALE GENOMIC DNA]</scope>
    <source>
        <strain evidence="6 7">DB1703</strain>
    </source>
</reference>
<gene>
    <name evidence="6" type="ORF">HJG44_17020</name>
</gene>
<evidence type="ECO:0000313" key="6">
    <source>
        <dbReference type="EMBL" id="NNM74079.1"/>
    </source>
</evidence>
<dbReference type="GO" id="GO:0006355">
    <property type="term" value="P:regulation of DNA-templated transcription"/>
    <property type="evidence" value="ECO:0007669"/>
    <property type="project" value="InterPro"/>
</dbReference>
<dbReference type="GO" id="GO:0003677">
    <property type="term" value="F:DNA binding"/>
    <property type="evidence" value="ECO:0007669"/>
    <property type="project" value="UniProtKB-KW"/>
</dbReference>
<comment type="caution">
    <text evidence="6">The sequence shown here is derived from an EMBL/GenBank/DDBJ whole genome shotgun (WGS) entry which is preliminary data.</text>
</comment>
<dbReference type="AlphaFoldDB" id="A0A849ICD0"/>
<protein>
    <submittedName>
        <fullName evidence="6">Response regulator transcription factor</fullName>
    </submittedName>
</protein>
<evidence type="ECO:0000259" key="4">
    <source>
        <dbReference type="PROSITE" id="PS50043"/>
    </source>
</evidence>
<keyword evidence="1" id="KW-0238">DNA-binding</keyword>
<dbReference type="PROSITE" id="PS50043">
    <property type="entry name" value="HTH_LUXR_2"/>
    <property type="match status" value="1"/>
</dbReference>
<dbReference type="PANTHER" id="PTHR45566">
    <property type="entry name" value="HTH-TYPE TRANSCRIPTIONAL REGULATOR YHJB-RELATED"/>
    <property type="match status" value="1"/>
</dbReference>
<evidence type="ECO:0000313" key="7">
    <source>
        <dbReference type="Proteomes" id="UP000564885"/>
    </source>
</evidence>
<accession>A0A849ICD0</accession>
<dbReference type="SMART" id="SM00421">
    <property type="entry name" value="HTH_LUXR"/>
    <property type="match status" value="1"/>
</dbReference>
<evidence type="ECO:0000256" key="2">
    <source>
        <dbReference type="PROSITE-ProRule" id="PRU00169"/>
    </source>
</evidence>
<name>A0A849ICD0_9HYPH</name>